<dbReference type="Gene3D" id="2.70.70.10">
    <property type="entry name" value="Glucose Permease (Domain IIA)"/>
    <property type="match status" value="1"/>
</dbReference>
<dbReference type="GO" id="GO:0004222">
    <property type="term" value="F:metalloendopeptidase activity"/>
    <property type="evidence" value="ECO:0007669"/>
    <property type="project" value="TreeGrafter"/>
</dbReference>
<proteinExistence type="predicted"/>
<accession>A0A1X9T0Z2</accession>
<gene>
    <name evidence="2" type="ORF">CVIC8964_0757</name>
</gene>
<protein>
    <submittedName>
        <fullName evidence="2">Zinc metallopeptidase, M23 family</fullName>
    </submittedName>
</protein>
<evidence type="ECO:0000313" key="2">
    <source>
        <dbReference type="EMBL" id="ARR02170.1"/>
    </source>
</evidence>
<dbReference type="PANTHER" id="PTHR21666">
    <property type="entry name" value="PEPTIDASE-RELATED"/>
    <property type="match status" value="1"/>
</dbReference>
<dbReference type="EMBL" id="CP018791">
    <property type="protein sequence ID" value="ARR02170.1"/>
    <property type="molecule type" value="Genomic_DNA"/>
</dbReference>
<evidence type="ECO:0000313" key="3">
    <source>
        <dbReference type="Proteomes" id="UP000194265"/>
    </source>
</evidence>
<feature type="domain" description="M23ase beta-sheet core" evidence="1">
    <location>
        <begin position="163"/>
        <end position="257"/>
    </location>
</feature>
<organism evidence="2 3">
    <name type="scientific">Campylobacter vicugnae</name>
    <dbReference type="NCBI Taxonomy" id="1660076"/>
    <lineage>
        <taxon>Bacteria</taxon>
        <taxon>Pseudomonadati</taxon>
        <taxon>Campylobacterota</taxon>
        <taxon>Epsilonproteobacteria</taxon>
        <taxon>Campylobacterales</taxon>
        <taxon>Campylobacteraceae</taxon>
        <taxon>Campylobacter</taxon>
    </lineage>
</organism>
<reference evidence="2 3" key="1">
    <citation type="journal article" date="2017" name="Genome Biol. Evol.">
        <title>Comparative Genomic Analysis Identifies a Campylobacter Clade Deficient in Selenium Metabolism.</title>
        <authorList>
            <person name="Miller W.G."/>
            <person name="Yee E."/>
            <person name="Lopes B.S."/>
            <person name="Chapman M.H."/>
            <person name="Huynh S."/>
            <person name="Bono J.L."/>
            <person name="Parker C.T."/>
            <person name="Strachan N.J.C."/>
            <person name="Forbes K.J."/>
        </authorList>
    </citation>
    <scope>NUCLEOTIDE SEQUENCE [LARGE SCALE GENOMIC DNA]</scope>
    <source>
        <strain evidence="2 3">RM8964</strain>
    </source>
</reference>
<dbReference type="AlphaFoldDB" id="A0A1X9T0Z2"/>
<dbReference type="InterPro" id="IPR050570">
    <property type="entry name" value="Cell_wall_metabolism_enzyme"/>
</dbReference>
<dbReference type="SUPFAM" id="SSF51261">
    <property type="entry name" value="Duplicated hybrid motif"/>
    <property type="match status" value="1"/>
</dbReference>
<dbReference type="OrthoDB" id="9815245at2"/>
<evidence type="ECO:0000259" key="1">
    <source>
        <dbReference type="Pfam" id="PF01551"/>
    </source>
</evidence>
<dbReference type="PANTHER" id="PTHR21666:SF287">
    <property type="entry name" value="CYTOPLASMIC MEMBRANE PROTEIN"/>
    <property type="match status" value="1"/>
</dbReference>
<sequence>MRVFFSLLIFAICSWAGTIFNGGLEILSIKSSEAGDLKVDNKPVSWLNHPSKDGLKIAIIPASYYAKNDINITNSLNGQSSLKILKVEQKNYKKESIKVAPAKANPPKSVMKRIEKERNEAIEVYRSITPNLLVNSKFIAPMSSFITSQYGNARVFNNSIKSYHGGTDYRAAIGQKVIAANDGIVRIAKDRYYAGKSVIIDHGGGIYTQYYHLDRIDVKVGQKVSKGDQIGLSGATGRVSGPHLHFGVIIRNIQVDPLVFIEKFNSLF</sequence>
<dbReference type="Pfam" id="PF01551">
    <property type="entry name" value="Peptidase_M23"/>
    <property type="match status" value="1"/>
</dbReference>
<dbReference type="Proteomes" id="UP000194265">
    <property type="component" value="Chromosome"/>
</dbReference>
<name>A0A1X9T0Z2_9BACT</name>
<dbReference type="InterPro" id="IPR011055">
    <property type="entry name" value="Dup_hybrid_motif"/>
</dbReference>
<dbReference type="RefSeq" id="WP_086333627.1">
    <property type="nucleotide sequence ID" value="NZ_CP018791.1"/>
</dbReference>
<dbReference type="CDD" id="cd12797">
    <property type="entry name" value="M23_peptidase"/>
    <property type="match status" value="1"/>
</dbReference>
<dbReference type="STRING" id="1660074.CVIC8964_0757"/>
<dbReference type="InterPro" id="IPR016047">
    <property type="entry name" value="M23ase_b-sheet_dom"/>
</dbReference>